<feature type="domain" description="Ketosynthase family 3 (KS3)" evidence="14">
    <location>
        <begin position="1"/>
        <end position="395"/>
    </location>
</feature>
<accession>A0A7S7NKZ9</accession>
<comment type="subcellular location">
    <subcellularLocation>
        <location evidence="1">Cell inner membrane</location>
    </subcellularLocation>
</comment>
<keyword evidence="7" id="KW-0812">Transmembrane</keyword>
<dbReference type="SMART" id="SM00825">
    <property type="entry name" value="PKS_KS"/>
    <property type="match status" value="1"/>
</dbReference>
<reference evidence="15 16" key="1">
    <citation type="submission" date="2020-10" db="EMBL/GenBank/DDBJ databases">
        <title>Complete genome sequence of Paludibaculum fermentans P105T, a facultatively anaerobic acidobacterium capable of dissimilatory Fe(III) reduction.</title>
        <authorList>
            <person name="Dedysh S.N."/>
            <person name="Beletsky A.V."/>
            <person name="Kulichevskaya I.S."/>
            <person name="Mardanov A.V."/>
            <person name="Ravin N.V."/>
        </authorList>
    </citation>
    <scope>NUCLEOTIDE SEQUENCE [LARGE SCALE GENOMIC DNA]</scope>
    <source>
        <strain evidence="15 16">P105</strain>
    </source>
</reference>
<evidence type="ECO:0000256" key="6">
    <source>
        <dbReference type="ARBA" id="ARBA00022679"/>
    </source>
</evidence>
<comment type="similarity">
    <text evidence="2 13">Belongs to the thiolase-like superfamily. Beta-ketoacyl-ACP synthases family.</text>
</comment>
<dbReference type="InterPro" id="IPR016039">
    <property type="entry name" value="Thiolase-like"/>
</dbReference>
<evidence type="ECO:0000256" key="8">
    <source>
        <dbReference type="ARBA" id="ARBA00022989"/>
    </source>
</evidence>
<evidence type="ECO:0000256" key="11">
    <source>
        <dbReference type="ARBA" id="ARBA00039445"/>
    </source>
</evidence>
<dbReference type="CDD" id="cd00834">
    <property type="entry name" value="KAS_I_II"/>
    <property type="match status" value="1"/>
</dbReference>
<dbReference type="RefSeq" id="WP_194447159.1">
    <property type="nucleotide sequence ID" value="NZ_CP063849.1"/>
</dbReference>
<keyword evidence="9" id="KW-0472">Membrane</keyword>
<dbReference type="InterPro" id="IPR020841">
    <property type="entry name" value="PKS_Beta-ketoAc_synthase_dom"/>
</dbReference>
<keyword evidence="4" id="KW-1003">Cell membrane</keyword>
<organism evidence="15 16">
    <name type="scientific">Paludibaculum fermentans</name>
    <dbReference type="NCBI Taxonomy" id="1473598"/>
    <lineage>
        <taxon>Bacteria</taxon>
        <taxon>Pseudomonadati</taxon>
        <taxon>Acidobacteriota</taxon>
        <taxon>Terriglobia</taxon>
        <taxon>Bryobacterales</taxon>
        <taxon>Bryobacteraceae</taxon>
        <taxon>Paludibaculum</taxon>
    </lineage>
</organism>
<dbReference type="EMBL" id="CP063849">
    <property type="protein sequence ID" value="QOY85489.1"/>
    <property type="molecule type" value="Genomic_DNA"/>
</dbReference>
<evidence type="ECO:0000313" key="15">
    <source>
        <dbReference type="EMBL" id="QOY85489.1"/>
    </source>
</evidence>
<evidence type="ECO:0000256" key="13">
    <source>
        <dbReference type="RuleBase" id="RU003694"/>
    </source>
</evidence>
<keyword evidence="3" id="KW-0536">Nodulation</keyword>
<dbReference type="SUPFAM" id="SSF53901">
    <property type="entry name" value="Thiolase-like"/>
    <property type="match status" value="2"/>
</dbReference>
<dbReference type="PANTHER" id="PTHR11712:SF352">
    <property type="entry name" value="3-OXOACYL-[ACYL-CARRIER-PROTEIN] SYNTHASE"/>
    <property type="match status" value="1"/>
</dbReference>
<dbReference type="Gene3D" id="3.40.47.10">
    <property type="match status" value="2"/>
</dbReference>
<dbReference type="PANTHER" id="PTHR11712">
    <property type="entry name" value="POLYKETIDE SYNTHASE-RELATED"/>
    <property type="match status" value="1"/>
</dbReference>
<dbReference type="PROSITE" id="PS00606">
    <property type="entry name" value="KS3_1"/>
    <property type="match status" value="1"/>
</dbReference>
<keyword evidence="5" id="KW-0997">Cell inner membrane</keyword>
<evidence type="ECO:0000256" key="5">
    <source>
        <dbReference type="ARBA" id="ARBA00022519"/>
    </source>
</evidence>
<dbReference type="InterPro" id="IPR014030">
    <property type="entry name" value="Ketoacyl_synth_N"/>
</dbReference>
<dbReference type="PROSITE" id="PS52004">
    <property type="entry name" value="KS3_2"/>
    <property type="match status" value="1"/>
</dbReference>
<dbReference type="GO" id="GO:0005886">
    <property type="term" value="C:plasma membrane"/>
    <property type="evidence" value="ECO:0007669"/>
    <property type="project" value="UniProtKB-SubCell"/>
</dbReference>
<comment type="function">
    <text evidence="10">Proposed to synthesize NOD factor fatty acyl chain. Involved in the synthesis of a highly unsaturated fatty acid moiety, which forms part of a lipo-oligosaccharide that is responsible for host specificity.</text>
</comment>
<evidence type="ECO:0000256" key="3">
    <source>
        <dbReference type="ARBA" id="ARBA00022458"/>
    </source>
</evidence>
<name>A0A7S7NKZ9_PALFE</name>
<evidence type="ECO:0000256" key="1">
    <source>
        <dbReference type="ARBA" id="ARBA00004533"/>
    </source>
</evidence>
<evidence type="ECO:0000259" key="14">
    <source>
        <dbReference type="PROSITE" id="PS52004"/>
    </source>
</evidence>
<keyword evidence="8" id="KW-1133">Transmembrane helix</keyword>
<protein>
    <recommendedName>
        <fullName evidence="11">Nodulation protein E</fullName>
    </recommendedName>
    <alternativeName>
        <fullName evidence="12">Host-specificity of nodulation protein B</fullName>
    </alternativeName>
</protein>
<dbReference type="KEGG" id="pfer:IRI77_21970"/>
<evidence type="ECO:0000256" key="2">
    <source>
        <dbReference type="ARBA" id="ARBA00008467"/>
    </source>
</evidence>
<evidence type="ECO:0000256" key="12">
    <source>
        <dbReference type="ARBA" id="ARBA00041756"/>
    </source>
</evidence>
<dbReference type="NCBIfam" id="NF005589">
    <property type="entry name" value="PRK07314.1"/>
    <property type="match status" value="1"/>
</dbReference>
<keyword evidence="6 13" id="KW-0808">Transferase</keyword>
<evidence type="ECO:0000256" key="7">
    <source>
        <dbReference type="ARBA" id="ARBA00022692"/>
    </source>
</evidence>
<dbReference type="InterPro" id="IPR000794">
    <property type="entry name" value="Beta-ketoacyl_synthase"/>
</dbReference>
<evidence type="ECO:0000256" key="9">
    <source>
        <dbReference type="ARBA" id="ARBA00023136"/>
    </source>
</evidence>
<proteinExistence type="inferred from homology"/>
<sequence>MRRVVITGAGVISALGPDLPSFWASLAEGRSGIGPIKAVDCTPLRFSNGAEVQDFDPFLHFDPKAAMQLDRTVQLAGVAAAEALKMSGLILEPARTAVVTGCCVGGKTTEDETYRQLYEEKKTRFDPLTIPKVMANGAASYISMHHGITGPAYTVSTACASAAHAIGQAFWMVRAGMVDAALAGGHEAPFSLGMLRGWEAMRVVAPDTCRPFTVDRKGLILGEGAAILVLEPLESAVARGAHILAEICGFGMTSDASHITMPSAEGAAAAMRAALADGGLAPGQIGYINAHGTGTPANDATETKAIRAVFAEPPVVSSTKSMHGHTLGAAGALEAAAAMMAFERDLLPPTVNFTQPDPACDLDVIPNQARAARVEAVLSNSFAFGGLNAVLAFRRAG</sequence>
<dbReference type="InterPro" id="IPR014031">
    <property type="entry name" value="Ketoacyl_synth_C"/>
</dbReference>
<dbReference type="GO" id="GO:0006633">
    <property type="term" value="P:fatty acid biosynthetic process"/>
    <property type="evidence" value="ECO:0007669"/>
    <property type="project" value="InterPro"/>
</dbReference>
<evidence type="ECO:0000256" key="10">
    <source>
        <dbReference type="ARBA" id="ARBA00037576"/>
    </source>
</evidence>
<dbReference type="InterPro" id="IPR018201">
    <property type="entry name" value="Ketoacyl_synth_AS"/>
</dbReference>
<evidence type="ECO:0000313" key="16">
    <source>
        <dbReference type="Proteomes" id="UP000593892"/>
    </source>
</evidence>
<dbReference type="GO" id="GO:0004315">
    <property type="term" value="F:3-oxoacyl-[acyl-carrier-protein] synthase activity"/>
    <property type="evidence" value="ECO:0007669"/>
    <property type="project" value="InterPro"/>
</dbReference>
<gene>
    <name evidence="15" type="ORF">IRI77_21970</name>
</gene>
<dbReference type="Pfam" id="PF02801">
    <property type="entry name" value="Ketoacyl-synt_C"/>
    <property type="match status" value="1"/>
</dbReference>
<evidence type="ECO:0000256" key="4">
    <source>
        <dbReference type="ARBA" id="ARBA00022475"/>
    </source>
</evidence>
<dbReference type="Pfam" id="PF00109">
    <property type="entry name" value="ketoacyl-synt"/>
    <property type="match status" value="1"/>
</dbReference>
<dbReference type="AlphaFoldDB" id="A0A7S7NKZ9"/>
<dbReference type="Proteomes" id="UP000593892">
    <property type="component" value="Chromosome"/>
</dbReference>
<keyword evidence="16" id="KW-1185">Reference proteome</keyword>